<dbReference type="InterPro" id="IPR043502">
    <property type="entry name" value="DNA/RNA_pol_sf"/>
</dbReference>
<protein>
    <recommendedName>
        <fullName evidence="2">Reverse transcriptase domain-containing protein</fullName>
    </recommendedName>
</protein>
<evidence type="ECO:0000259" key="2">
    <source>
        <dbReference type="Pfam" id="PF00078"/>
    </source>
</evidence>
<evidence type="ECO:0000256" key="1">
    <source>
        <dbReference type="SAM" id="MobiDB-lite"/>
    </source>
</evidence>
<dbReference type="Proteomes" id="UP000186922">
    <property type="component" value="Unassembled WGS sequence"/>
</dbReference>
<dbReference type="AlphaFoldDB" id="A0A1D1UY95"/>
<sequence length="127" mass="13946">MRQQMGGNCPKTTKTVPNNGYHNDNNVKDGCSKNMANISPKNLIYGEHVIHSARGVQQGDPLGPLLFCLLTRNLSKSLQSPFNVWYLDDATLGGDFELVSRDFQTIVKIGASLGLELNTSKCEFVVC</sequence>
<feature type="region of interest" description="Disordered" evidence="1">
    <location>
        <begin position="1"/>
        <end position="24"/>
    </location>
</feature>
<keyword evidence="4" id="KW-1185">Reference proteome</keyword>
<evidence type="ECO:0000313" key="4">
    <source>
        <dbReference type="Proteomes" id="UP000186922"/>
    </source>
</evidence>
<dbReference type="OrthoDB" id="7485566at2759"/>
<feature type="domain" description="Reverse transcriptase" evidence="2">
    <location>
        <begin position="48"/>
        <end position="125"/>
    </location>
</feature>
<accession>A0A1D1UY95</accession>
<name>A0A1D1UY95_RAMVA</name>
<evidence type="ECO:0000313" key="3">
    <source>
        <dbReference type="EMBL" id="GAU91413.1"/>
    </source>
</evidence>
<reference evidence="3 4" key="1">
    <citation type="journal article" date="2016" name="Nat. Commun.">
        <title>Extremotolerant tardigrade genome and improved radiotolerance of human cultured cells by tardigrade-unique protein.</title>
        <authorList>
            <person name="Hashimoto T."/>
            <person name="Horikawa D.D."/>
            <person name="Saito Y."/>
            <person name="Kuwahara H."/>
            <person name="Kozuka-Hata H."/>
            <person name="Shin-I T."/>
            <person name="Minakuchi Y."/>
            <person name="Ohishi K."/>
            <person name="Motoyama A."/>
            <person name="Aizu T."/>
            <person name="Enomoto A."/>
            <person name="Kondo K."/>
            <person name="Tanaka S."/>
            <person name="Hara Y."/>
            <person name="Koshikawa S."/>
            <person name="Sagara H."/>
            <person name="Miura T."/>
            <person name="Yokobori S."/>
            <person name="Miyagawa K."/>
            <person name="Suzuki Y."/>
            <person name="Kubo T."/>
            <person name="Oyama M."/>
            <person name="Kohara Y."/>
            <person name="Fujiyama A."/>
            <person name="Arakawa K."/>
            <person name="Katayama T."/>
            <person name="Toyoda A."/>
            <person name="Kunieda T."/>
        </authorList>
    </citation>
    <scope>NUCLEOTIDE SEQUENCE [LARGE SCALE GENOMIC DNA]</scope>
    <source>
        <strain evidence="3 4">YOKOZUNA-1</strain>
    </source>
</reference>
<dbReference type="SUPFAM" id="SSF56672">
    <property type="entry name" value="DNA/RNA polymerases"/>
    <property type="match status" value="1"/>
</dbReference>
<dbReference type="InterPro" id="IPR000477">
    <property type="entry name" value="RT_dom"/>
</dbReference>
<proteinExistence type="predicted"/>
<dbReference type="Pfam" id="PF00078">
    <property type="entry name" value="RVT_1"/>
    <property type="match status" value="1"/>
</dbReference>
<gene>
    <name evidence="3" type="primary">RvY_03671-1</name>
    <name evidence="3" type="synonym">RvY_03671.1</name>
    <name evidence="3" type="ORF">RvY_03671</name>
</gene>
<organism evidence="3 4">
    <name type="scientific">Ramazzottius varieornatus</name>
    <name type="common">Water bear</name>
    <name type="synonym">Tardigrade</name>
    <dbReference type="NCBI Taxonomy" id="947166"/>
    <lineage>
        <taxon>Eukaryota</taxon>
        <taxon>Metazoa</taxon>
        <taxon>Ecdysozoa</taxon>
        <taxon>Tardigrada</taxon>
        <taxon>Eutardigrada</taxon>
        <taxon>Parachela</taxon>
        <taxon>Hypsibioidea</taxon>
        <taxon>Ramazzottiidae</taxon>
        <taxon>Ramazzottius</taxon>
    </lineage>
</organism>
<dbReference type="EMBL" id="BDGG01000002">
    <property type="protein sequence ID" value="GAU91413.1"/>
    <property type="molecule type" value="Genomic_DNA"/>
</dbReference>
<comment type="caution">
    <text evidence="3">The sequence shown here is derived from an EMBL/GenBank/DDBJ whole genome shotgun (WGS) entry which is preliminary data.</text>
</comment>